<protein>
    <submittedName>
        <fullName evidence="6">ATP-binding cassette domain-containing protein</fullName>
    </submittedName>
</protein>
<feature type="domain" description="ABC transporter" evidence="5">
    <location>
        <begin position="5"/>
        <end position="243"/>
    </location>
</feature>
<gene>
    <name evidence="6" type="ORF">ENJ96_06975</name>
</gene>
<dbReference type="Pfam" id="PF00005">
    <property type="entry name" value="ABC_tran"/>
    <property type="match status" value="2"/>
</dbReference>
<dbReference type="InterPro" id="IPR017871">
    <property type="entry name" value="ABC_transporter-like_CS"/>
</dbReference>
<dbReference type="Gene3D" id="3.40.50.300">
    <property type="entry name" value="P-loop containing nucleotide triphosphate hydrolases"/>
    <property type="match status" value="2"/>
</dbReference>
<keyword evidence="4 6" id="KW-0067">ATP-binding</keyword>
<reference evidence="6" key="1">
    <citation type="journal article" date="2020" name="mSystems">
        <title>Genome- and Community-Level Interaction Insights into Carbon Utilization and Element Cycling Functions of Hydrothermarchaeota in Hydrothermal Sediment.</title>
        <authorList>
            <person name="Zhou Z."/>
            <person name="Liu Y."/>
            <person name="Xu W."/>
            <person name="Pan J."/>
            <person name="Luo Z.H."/>
            <person name="Li M."/>
        </authorList>
    </citation>
    <scope>NUCLEOTIDE SEQUENCE [LARGE SCALE GENOMIC DNA]</scope>
    <source>
        <strain evidence="6">HyVt-533</strain>
    </source>
</reference>
<evidence type="ECO:0000256" key="4">
    <source>
        <dbReference type="ARBA" id="ARBA00022840"/>
    </source>
</evidence>
<dbReference type="SMART" id="SM00382">
    <property type="entry name" value="AAA"/>
    <property type="match status" value="2"/>
</dbReference>
<dbReference type="PROSITE" id="PS50893">
    <property type="entry name" value="ABC_TRANSPORTER_2"/>
    <property type="match status" value="2"/>
</dbReference>
<comment type="similarity">
    <text evidence="1">Belongs to the ABC transporter superfamily.</text>
</comment>
<feature type="domain" description="ABC transporter" evidence="5">
    <location>
        <begin position="250"/>
        <end position="452"/>
    </location>
</feature>
<dbReference type="PANTHER" id="PTHR43553">
    <property type="entry name" value="HEAVY METAL TRANSPORTER"/>
    <property type="match status" value="1"/>
</dbReference>
<dbReference type="Proteomes" id="UP000886101">
    <property type="component" value="Unassembled WGS sequence"/>
</dbReference>
<name>A0A7V5P0Y0_9BACT</name>
<accession>A0A7V5P0Y0</accession>
<evidence type="ECO:0000256" key="3">
    <source>
        <dbReference type="ARBA" id="ARBA00022741"/>
    </source>
</evidence>
<dbReference type="SUPFAM" id="SSF52540">
    <property type="entry name" value="P-loop containing nucleoside triphosphate hydrolases"/>
    <property type="match status" value="2"/>
</dbReference>
<dbReference type="InterPro" id="IPR050095">
    <property type="entry name" value="ECF_ABC_transporter_ATP-bd"/>
</dbReference>
<dbReference type="GO" id="GO:0016887">
    <property type="term" value="F:ATP hydrolysis activity"/>
    <property type="evidence" value="ECO:0007669"/>
    <property type="project" value="InterPro"/>
</dbReference>
<evidence type="ECO:0000256" key="1">
    <source>
        <dbReference type="ARBA" id="ARBA00005417"/>
    </source>
</evidence>
<dbReference type="GO" id="GO:0042626">
    <property type="term" value="F:ATPase-coupled transmembrane transporter activity"/>
    <property type="evidence" value="ECO:0007669"/>
    <property type="project" value="TreeGrafter"/>
</dbReference>
<dbReference type="InterPro" id="IPR015856">
    <property type="entry name" value="ABC_transpr_CbiO/EcfA_su"/>
</dbReference>
<sequence>MKKLIRVKDLSFRYPSGEAALKGVSFEVREGEFFLLAGETGCGKSTLIQVLSGLIPFASEGDFSGEVEVLSWRWPVAPGSLFPAVATVFQTTAEHLVAETVFNELAFGLENLGLPPAEIEKRVEEALYEVGLSPAFKDRALTSLSGGERQRVALAAALAVRPRILLLDEPLAQVDPENAHKMVKLFKRLTRSGITVIMAEHRLKFVLPYAEKILYLKDGRPFYYGPIKEFSPPQRIFPRLKPAPLGPVILKVENLSFSYGEREVFSGLNFSFRAGERVALLGPNGSGKTTFLHLLAGLLRPTTGRVCWCRRPPVGRLPLGLLLQDPDLMLVRERVFSELALAPENLGLNKEEISRRVRAVAERLALTRYLDRPPFSLSRGERLRVALAGLLTARPQVLLLDEPTTAQDAENTLKLMKELAAELVIFSTHDEEVATALATRVINFGPVNRGGL</sequence>
<keyword evidence="2" id="KW-0813">Transport</keyword>
<dbReference type="InterPro" id="IPR003593">
    <property type="entry name" value="AAA+_ATPase"/>
</dbReference>
<dbReference type="InterPro" id="IPR027417">
    <property type="entry name" value="P-loop_NTPase"/>
</dbReference>
<dbReference type="PANTHER" id="PTHR43553:SF24">
    <property type="entry name" value="ENERGY-COUPLING FACTOR TRANSPORTER ATP-BINDING PROTEIN ECFA1"/>
    <property type="match status" value="1"/>
</dbReference>
<evidence type="ECO:0000256" key="2">
    <source>
        <dbReference type="ARBA" id="ARBA00022448"/>
    </source>
</evidence>
<dbReference type="EMBL" id="DROK01000202">
    <property type="protein sequence ID" value="HHI97579.1"/>
    <property type="molecule type" value="Genomic_DNA"/>
</dbReference>
<evidence type="ECO:0000259" key="5">
    <source>
        <dbReference type="PROSITE" id="PS50893"/>
    </source>
</evidence>
<dbReference type="InterPro" id="IPR003439">
    <property type="entry name" value="ABC_transporter-like_ATP-bd"/>
</dbReference>
<dbReference type="PROSITE" id="PS00211">
    <property type="entry name" value="ABC_TRANSPORTER_1"/>
    <property type="match status" value="1"/>
</dbReference>
<proteinExistence type="inferred from homology"/>
<dbReference type="AlphaFoldDB" id="A0A7V5P0Y0"/>
<comment type="caution">
    <text evidence="6">The sequence shown here is derived from an EMBL/GenBank/DDBJ whole genome shotgun (WGS) entry which is preliminary data.</text>
</comment>
<organism evidence="6">
    <name type="scientific">Thermodesulfatator atlanticus</name>
    <dbReference type="NCBI Taxonomy" id="501497"/>
    <lineage>
        <taxon>Bacteria</taxon>
        <taxon>Pseudomonadati</taxon>
        <taxon>Thermodesulfobacteriota</taxon>
        <taxon>Thermodesulfobacteria</taxon>
        <taxon>Thermodesulfobacteriales</taxon>
        <taxon>Thermodesulfatatoraceae</taxon>
        <taxon>Thermodesulfatator</taxon>
    </lineage>
</organism>
<evidence type="ECO:0000313" key="6">
    <source>
        <dbReference type="EMBL" id="HHI97579.1"/>
    </source>
</evidence>
<keyword evidence="3" id="KW-0547">Nucleotide-binding</keyword>
<dbReference type="GO" id="GO:0005524">
    <property type="term" value="F:ATP binding"/>
    <property type="evidence" value="ECO:0007669"/>
    <property type="project" value="UniProtKB-KW"/>
</dbReference>
<dbReference type="CDD" id="cd03225">
    <property type="entry name" value="ABC_cobalt_CbiO_domain1"/>
    <property type="match status" value="2"/>
</dbReference>
<dbReference type="GO" id="GO:0043190">
    <property type="term" value="C:ATP-binding cassette (ABC) transporter complex"/>
    <property type="evidence" value="ECO:0007669"/>
    <property type="project" value="TreeGrafter"/>
</dbReference>